<dbReference type="Pfam" id="PF13715">
    <property type="entry name" value="CarbopepD_reg_2"/>
    <property type="match status" value="1"/>
</dbReference>
<dbReference type="AlphaFoldDB" id="A0A286AD91"/>
<evidence type="ECO:0000313" key="3">
    <source>
        <dbReference type="Proteomes" id="UP000219281"/>
    </source>
</evidence>
<dbReference type="EMBL" id="OCMT01000004">
    <property type="protein sequence ID" value="SOD19863.1"/>
    <property type="molecule type" value="Genomic_DNA"/>
</dbReference>
<dbReference type="InterPro" id="IPR008969">
    <property type="entry name" value="CarboxyPept-like_regulatory"/>
</dbReference>
<keyword evidence="3" id="KW-1185">Reference proteome</keyword>
<gene>
    <name evidence="2" type="ORF">SAMN06297358_3570</name>
</gene>
<protein>
    <submittedName>
        <fullName evidence="2">CarboxypepD_reg-like domain-containing protein</fullName>
    </submittedName>
</protein>
<keyword evidence="1" id="KW-0732">Signal</keyword>
<dbReference type="SUPFAM" id="SSF49464">
    <property type="entry name" value="Carboxypeptidase regulatory domain-like"/>
    <property type="match status" value="1"/>
</dbReference>
<feature type="signal peptide" evidence="1">
    <location>
        <begin position="1"/>
        <end position="20"/>
    </location>
</feature>
<reference evidence="3" key="1">
    <citation type="submission" date="2017-09" db="EMBL/GenBank/DDBJ databases">
        <authorList>
            <person name="Varghese N."/>
            <person name="Submissions S."/>
        </authorList>
    </citation>
    <scope>NUCLEOTIDE SEQUENCE [LARGE SCALE GENOMIC DNA]</scope>
    <source>
        <strain evidence="3">CGMCC 1.12803</strain>
    </source>
</reference>
<dbReference type="RefSeq" id="WP_097133369.1">
    <property type="nucleotide sequence ID" value="NZ_OCMT01000004.1"/>
</dbReference>
<sequence>MKLRHLLFFLLLLNVNKIFSQAVIIKGTVSDRKSDLKLSGVTVRIGEQATRTNSNGNFELNVSLKTVNEKGINFSHVGYVSVNLLYQAEHFYKVILDENSTSLREVVVGVSGEDIIKKAIKKIPENYPDKATAIKGILRIQKWRNQSQYFKSDAVIQAHVPAYTSNEKTTVTVLSNQLDTLYDETLKYIRNISSYNLVRFADIAHNEDVIKKLLRKRKYDYRLVGKQFYNNHKVFVINSVLLDSNEKYRKLEATLYIDTASYAFVSANLIYYDIPKFGPFIGRKELAQRVVYEKIGKKWYLAEAHSKSIGTYKEEEPHSVVDFIRTELDTGEVKKAAYKDIVQNMDDIFLINKPTSSLGLDKNEKLFREAELAGKVEMTPMVKLDTIRKNNLAAKENYKKPFGRKVYDYIRGDNMRVQYGASKLPMETNSNIYSIPESINYGLTLGADYRFYKSMFVGFKSASNFWNKKKISLSTFALHLSNEFILNREARNITLTPYAGFQRNYIKFEKAEVKYNAFNYGLRASYDLTRTRALFISSDFNTASGVSTLNTLTVKQARHAFGLGIVIKR</sequence>
<dbReference type="OrthoDB" id="668629at2"/>
<dbReference type="Proteomes" id="UP000219281">
    <property type="component" value="Unassembled WGS sequence"/>
</dbReference>
<evidence type="ECO:0000256" key="1">
    <source>
        <dbReference type="SAM" id="SignalP"/>
    </source>
</evidence>
<accession>A0A286AD91</accession>
<feature type="chain" id="PRO_5012877215" evidence="1">
    <location>
        <begin position="21"/>
        <end position="569"/>
    </location>
</feature>
<proteinExistence type="predicted"/>
<name>A0A286AD91_9SPHI</name>
<organism evidence="2 3">
    <name type="scientific">Pedobacter xixiisoli</name>
    <dbReference type="NCBI Taxonomy" id="1476464"/>
    <lineage>
        <taxon>Bacteria</taxon>
        <taxon>Pseudomonadati</taxon>
        <taxon>Bacteroidota</taxon>
        <taxon>Sphingobacteriia</taxon>
        <taxon>Sphingobacteriales</taxon>
        <taxon>Sphingobacteriaceae</taxon>
        <taxon>Pedobacter</taxon>
    </lineage>
</organism>
<evidence type="ECO:0000313" key="2">
    <source>
        <dbReference type="EMBL" id="SOD19863.1"/>
    </source>
</evidence>